<sequence>MKPRAFVTFAGFILLIAGIFSPLISPLGLIKWSLFDLNRVFAIVVLVIAIIGLAGTLIKNNQLAKITAWISLALVVLVYIAAVMKVKTTFSFIPFPKLSQTLSGFIHYRWGWYLLFFGPILALLGSVNRKSIHPSNK</sequence>
<feature type="transmembrane region" description="Helical" evidence="1">
    <location>
        <begin position="40"/>
        <end position="58"/>
    </location>
</feature>
<protein>
    <submittedName>
        <fullName evidence="2">Uncharacterized protein</fullName>
    </submittedName>
</protein>
<proteinExistence type="predicted"/>
<name>A0A7K1T031_9SPHI</name>
<feature type="transmembrane region" description="Helical" evidence="1">
    <location>
        <begin position="70"/>
        <end position="90"/>
    </location>
</feature>
<comment type="caution">
    <text evidence="2">The sequence shown here is derived from an EMBL/GenBank/DDBJ whole genome shotgun (WGS) entry which is preliminary data.</text>
</comment>
<keyword evidence="1" id="KW-1133">Transmembrane helix</keyword>
<dbReference type="Proteomes" id="UP000462014">
    <property type="component" value="Unassembled WGS sequence"/>
</dbReference>
<accession>A0A7K1T031</accession>
<keyword evidence="1" id="KW-0472">Membrane</keyword>
<reference evidence="2 3" key="1">
    <citation type="submission" date="2019-12" db="EMBL/GenBank/DDBJ databases">
        <title>Mucilaginibacter sp. HMF7410 genome sequencing and assembly.</title>
        <authorList>
            <person name="Kang H."/>
            <person name="Cha I."/>
            <person name="Kim H."/>
            <person name="Joh K."/>
        </authorList>
    </citation>
    <scope>NUCLEOTIDE SEQUENCE [LARGE SCALE GENOMIC DNA]</scope>
    <source>
        <strain evidence="2 3">HMF7410</strain>
    </source>
</reference>
<dbReference type="RefSeq" id="WP_157568645.1">
    <property type="nucleotide sequence ID" value="NZ_WPIK01000015.1"/>
</dbReference>
<gene>
    <name evidence="2" type="ORF">GO621_15460</name>
</gene>
<evidence type="ECO:0000313" key="3">
    <source>
        <dbReference type="Proteomes" id="UP000462014"/>
    </source>
</evidence>
<keyword evidence="1" id="KW-0812">Transmembrane</keyword>
<keyword evidence="3" id="KW-1185">Reference proteome</keyword>
<organism evidence="2 3">
    <name type="scientific">Mucilaginibacter arboris</name>
    <dbReference type="NCBI Taxonomy" id="2682090"/>
    <lineage>
        <taxon>Bacteria</taxon>
        <taxon>Pseudomonadati</taxon>
        <taxon>Bacteroidota</taxon>
        <taxon>Sphingobacteriia</taxon>
        <taxon>Sphingobacteriales</taxon>
        <taxon>Sphingobacteriaceae</taxon>
        <taxon>Mucilaginibacter</taxon>
    </lineage>
</organism>
<feature type="transmembrane region" description="Helical" evidence="1">
    <location>
        <begin position="12"/>
        <end position="34"/>
    </location>
</feature>
<evidence type="ECO:0000256" key="1">
    <source>
        <dbReference type="SAM" id="Phobius"/>
    </source>
</evidence>
<dbReference type="AlphaFoldDB" id="A0A7K1T031"/>
<evidence type="ECO:0000313" key="2">
    <source>
        <dbReference type="EMBL" id="MVN22922.1"/>
    </source>
</evidence>
<dbReference type="EMBL" id="WPIK01000015">
    <property type="protein sequence ID" value="MVN22922.1"/>
    <property type="molecule type" value="Genomic_DNA"/>
</dbReference>
<feature type="transmembrane region" description="Helical" evidence="1">
    <location>
        <begin position="110"/>
        <end position="127"/>
    </location>
</feature>